<comment type="caution">
    <text evidence="1">The sequence shown here is derived from an EMBL/GenBank/DDBJ whole genome shotgun (WGS) entry which is preliminary data.</text>
</comment>
<proteinExistence type="predicted"/>
<evidence type="ECO:0000313" key="1">
    <source>
        <dbReference type="EMBL" id="PNV73046.1"/>
    </source>
</evidence>
<reference evidence="1" key="1">
    <citation type="submission" date="2018-01" db="EMBL/GenBank/DDBJ databases">
        <title>Genomic characterization of Leptospira inadai serogroup Lyme isolated from captured rat in Brazil and comparative analysis with human reference strain.</title>
        <authorList>
            <person name="Moreno L.Z."/>
            <person name="Loureiro A.P."/>
            <person name="Miraglia F."/>
            <person name="Kremer F.S."/>
            <person name="Eslabao M.R."/>
            <person name="Dellagostin O.A."/>
            <person name="Lilenbaum W."/>
            <person name="Moreno A.M."/>
        </authorList>
    </citation>
    <scope>NUCLEOTIDE SEQUENCE [LARGE SCALE GENOMIC DNA]</scope>
    <source>
        <strain evidence="1">M34/99</strain>
    </source>
</reference>
<evidence type="ECO:0000313" key="2">
    <source>
        <dbReference type="Proteomes" id="UP000094669"/>
    </source>
</evidence>
<gene>
    <name evidence="1" type="ORF">BES34_018350</name>
</gene>
<organism evidence="1 2">
    <name type="scientific">Leptospira inadai serovar Lyme</name>
    <dbReference type="NCBI Taxonomy" id="293084"/>
    <lineage>
        <taxon>Bacteria</taxon>
        <taxon>Pseudomonadati</taxon>
        <taxon>Spirochaetota</taxon>
        <taxon>Spirochaetia</taxon>
        <taxon>Leptospirales</taxon>
        <taxon>Leptospiraceae</taxon>
        <taxon>Leptospira</taxon>
    </lineage>
</organism>
<protein>
    <submittedName>
        <fullName evidence="1">Uncharacterized protein</fullName>
    </submittedName>
</protein>
<accession>A0ABX4YEA9</accession>
<dbReference type="EMBL" id="MCRM02000026">
    <property type="protein sequence ID" value="PNV73046.1"/>
    <property type="molecule type" value="Genomic_DNA"/>
</dbReference>
<name>A0ABX4YEA9_9LEPT</name>
<sequence length="78" mass="9123">MCGSDRGNITARTAANHGYVKIFGHLLPPDSKIANRKFNGKEFFVQRTEDRGQRTEDRGQRTEDRGQKLFLFTWQQFF</sequence>
<dbReference type="Proteomes" id="UP000094669">
    <property type="component" value="Unassembled WGS sequence"/>
</dbReference>
<keyword evidence="2" id="KW-1185">Reference proteome</keyword>